<dbReference type="Ensembl" id="ENSGMOT00000027649.1">
    <property type="protein sequence ID" value="ENSGMOP00000034016.1"/>
    <property type="gene ID" value="ENSGMOG00000036084.1"/>
</dbReference>
<feature type="transmembrane region" description="Helical" evidence="1">
    <location>
        <begin position="32"/>
        <end position="54"/>
    </location>
</feature>
<reference evidence="2" key="1">
    <citation type="submission" date="2025-08" db="UniProtKB">
        <authorList>
            <consortium name="Ensembl"/>
        </authorList>
    </citation>
    <scope>IDENTIFICATION</scope>
</reference>
<keyword evidence="3" id="KW-1185">Reference proteome</keyword>
<keyword evidence="1" id="KW-0812">Transmembrane</keyword>
<name>A0A8C5FG01_GADMO</name>
<protein>
    <submittedName>
        <fullName evidence="2">Uncharacterized protein</fullName>
    </submittedName>
</protein>
<evidence type="ECO:0000313" key="2">
    <source>
        <dbReference type="Ensembl" id="ENSGMOP00000034016.1"/>
    </source>
</evidence>
<evidence type="ECO:0000313" key="3">
    <source>
        <dbReference type="Proteomes" id="UP000694546"/>
    </source>
</evidence>
<accession>A0A8C5FG01</accession>
<evidence type="ECO:0000256" key="1">
    <source>
        <dbReference type="SAM" id="Phobius"/>
    </source>
</evidence>
<sequence length="68" mass="7910">MEEWMDESMEELLEDSWSGRQTESQTKRQNDIVVIMIKCTTCLVFIYYIVAMALPLRVASSSLFILES</sequence>
<keyword evidence="1" id="KW-0472">Membrane</keyword>
<organism evidence="2 3">
    <name type="scientific">Gadus morhua</name>
    <name type="common">Atlantic cod</name>
    <dbReference type="NCBI Taxonomy" id="8049"/>
    <lineage>
        <taxon>Eukaryota</taxon>
        <taxon>Metazoa</taxon>
        <taxon>Chordata</taxon>
        <taxon>Craniata</taxon>
        <taxon>Vertebrata</taxon>
        <taxon>Euteleostomi</taxon>
        <taxon>Actinopterygii</taxon>
        <taxon>Neopterygii</taxon>
        <taxon>Teleostei</taxon>
        <taxon>Neoteleostei</taxon>
        <taxon>Acanthomorphata</taxon>
        <taxon>Zeiogadaria</taxon>
        <taxon>Gadariae</taxon>
        <taxon>Gadiformes</taxon>
        <taxon>Gadoidei</taxon>
        <taxon>Gadidae</taxon>
        <taxon>Gadus</taxon>
    </lineage>
</organism>
<dbReference type="Proteomes" id="UP000694546">
    <property type="component" value="Chromosome 3"/>
</dbReference>
<reference evidence="2" key="2">
    <citation type="submission" date="2025-09" db="UniProtKB">
        <authorList>
            <consortium name="Ensembl"/>
        </authorList>
    </citation>
    <scope>IDENTIFICATION</scope>
</reference>
<dbReference type="AlphaFoldDB" id="A0A8C5FG01"/>
<proteinExistence type="predicted"/>
<keyword evidence="1" id="KW-1133">Transmembrane helix</keyword>